<dbReference type="EMBL" id="CP032698">
    <property type="protein sequence ID" value="AYG78793.1"/>
    <property type="molecule type" value="Genomic_DNA"/>
</dbReference>
<keyword evidence="2" id="KW-1185">Reference proteome</keyword>
<reference evidence="1 2" key="1">
    <citation type="submission" date="2018-10" db="EMBL/GenBank/DDBJ databases">
        <title>Relationship between Morphology and Antimicrobial Activity in Streptomyces.</title>
        <authorList>
            <person name="Kang H.J."/>
            <person name="Kim S.B."/>
        </authorList>
    </citation>
    <scope>NUCLEOTIDE SEQUENCE [LARGE SCALE GENOMIC DNA]</scope>
    <source>
        <strain evidence="1 2">BH38</strain>
    </source>
</reference>
<sequence>MPPTGAEPRVHEIRIQDCTDTEEALGLQEPVERLLCPDPDHEPPCEVPWSFSLAEQADGPRDTSMVLILGVYASPHRAMQVAEKVRALVGEGRPVLVREGDAEDFEELVEQYRIERGLRRS</sequence>
<protein>
    <submittedName>
        <fullName evidence="1">Uncharacterized protein</fullName>
    </submittedName>
</protein>
<dbReference type="OrthoDB" id="4311068at2"/>
<evidence type="ECO:0000313" key="1">
    <source>
        <dbReference type="EMBL" id="AYG78793.1"/>
    </source>
</evidence>
<dbReference type="KEGG" id="shun:DWB77_00901"/>
<proteinExistence type="predicted"/>
<gene>
    <name evidence="1" type="ORF">DWB77_00901</name>
</gene>
<accession>A0A387H9B9</accession>
<organism evidence="1 2">
    <name type="scientific">Streptomyces hundungensis</name>
    <dbReference type="NCBI Taxonomy" id="1077946"/>
    <lineage>
        <taxon>Bacteria</taxon>
        <taxon>Bacillati</taxon>
        <taxon>Actinomycetota</taxon>
        <taxon>Actinomycetes</taxon>
        <taxon>Kitasatosporales</taxon>
        <taxon>Streptomycetaceae</taxon>
        <taxon>Streptomyces</taxon>
    </lineage>
</organism>
<dbReference type="Proteomes" id="UP000271554">
    <property type="component" value="Chromosome"/>
</dbReference>
<evidence type="ECO:0000313" key="2">
    <source>
        <dbReference type="Proteomes" id="UP000271554"/>
    </source>
</evidence>
<name>A0A387H9B9_9ACTN</name>
<dbReference type="RefSeq" id="WP_120719991.1">
    <property type="nucleotide sequence ID" value="NZ_CP032698.1"/>
</dbReference>
<dbReference type="AlphaFoldDB" id="A0A387H9B9"/>